<dbReference type="EMBL" id="GGEC01009134">
    <property type="protein sequence ID" value="MBW89617.1"/>
    <property type="molecule type" value="Transcribed_RNA"/>
</dbReference>
<name>A0A2P2J892_RHIMU</name>
<dbReference type="AlphaFoldDB" id="A0A2P2J892"/>
<dbReference type="Gene3D" id="1.20.1280.50">
    <property type="match status" value="1"/>
</dbReference>
<dbReference type="InterPro" id="IPR036047">
    <property type="entry name" value="F-box-like_dom_sf"/>
</dbReference>
<dbReference type="SUPFAM" id="SSF81383">
    <property type="entry name" value="F-box domain"/>
    <property type="match status" value="1"/>
</dbReference>
<dbReference type="Pfam" id="PF03478">
    <property type="entry name" value="Beta-prop_KIB1-4"/>
    <property type="match status" value="1"/>
</dbReference>
<dbReference type="PANTHER" id="PTHR47123:SF6">
    <property type="entry name" value="F-BOX PROTEIN SKIP23-LIKE ISOFORM X1"/>
    <property type="match status" value="1"/>
</dbReference>
<sequence>MKTSSRDRGESRWPDLPEELLAEICKLLTWTDSVRLRGICQSWRNSIPSILGNPPRFPLQLPYPMSDYNHSSRRQPPSANLTLTLLQSTTYIFHPNPRRLSDPDSSDSDCWFVTAQERWEPTGLKVRLLNPITQQQLKGFSGKSMDFRDCCCVTEAFRTYTQNEEKVSGIQGKAKRVIIYPEPGSGCAWKEDYLVLAISGNGRLGYLRFGDKNWIPINGDFRYYDDITIYRGKLYVVDQWGLLSMINSSMKPIKVAAPVYEDDRKYLAVSLGDLYLIDMTVKFPKVIEIRVYKLNEEEHDWDRVKSIGDRMLFVGVEGAFFLSAHILRGGLKGNCIYFALESRKIVTLIREGPEDLDVQRIGVFNLEDGSITDLTSFPGYSKIFWPPPPWIRLD</sequence>
<accession>A0A2P2J892</accession>
<evidence type="ECO:0000313" key="2">
    <source>
        <dbReference type="EMBL" id="MBW89617.1"/>
    </source>
</evidence>
<dbReference type="InterPro" id="IPR051304">
    <property type="entry name" value="SCF_F-box_domain"/>
</dbReference>
<evidence type="ECO:0000259" key="1">
    <source>
        <dbReference type="Pfam" id="PF03478"/>
    </source>
</evidence>
<organism evidence="2">
    <name type="scientific">Rhizophora mucronata</name>
    <name type="common">Asiatic mangrove</name>
    <dbReference type="NCBI Taxonomy" id="61149"/>
    <lineage>
        <taxon>Eukaryota</taxon>
        <taxon>Viridiplantae</taxon>
        <taxon>Streptophyta</taxon>
        <taxon>Embryophyta</taxon>
        <taxon>Tracheophyta</taxon>
        <taxon>Spermatophyta</taxon>
        <taxon>Magnoliopsida</taxon>
        <taxon>eudicotyledons</taxon>
        <taxon>Gunneridae</taxon>
        <taxon>Pentapetalae</taxon>
        <taxon>rosids</taxon>
        <taxon>fabids</taxon>
        <taxon>Malpighiales</taxon>
        <taxon>Rhizophoraceae</taxon>
        <taxon>Rhizophora</taxon>
    </lineage>
</organism>
<feature type="domain" description="KIB1-4 beta-propeller" evidence="1">
    <location>
        <begin position="106"/>
        <end position="365"/>
    </location>
</feature>
<protein>
    <recommendedName>
        <fullName evidence="1">KIB1-4 beta-propeller domain-containing protein</fullName>
    </recommendedName>
</protein>
<dbReference type="CDD" id="cd09917">
    <property type="entry name" value="F-box_SF"/>
    <property type="match status" value="1"/>
</dbReference>
<dbReference type="PANTHER" id="PTHR47123">
    <property type="entry name" value="F-BOX PROTEIN SKIP23"/>
    <property type="match status" value="1"/>
</dbReference>
<dbReference type="InterPro" id="IPR005174">
    <property type="entry name" value="KIB1-4_b-propeller"/>
</dbReference>
<proteinExistence type="predicted"/>
<reference evidence="2" key="1">
    <citation type="submission" date="2018-02" db="EMBL/GenBank/DDBJ databases">
        <title>Rhizophora mucronata_Transcriptome.</title>
        <authorList>
            <person name="Meera S.P."/>
            <person name="Sreeshan A."/>
            <person name="Augustine A."/>
        </authorList>
    </citation>
    <scope>NUCLEOTIDE SEQUENCE</scope>
    <source>
        <tissue evidence="2">Leaf</tissue>
    </source>
</reference>